<keyword evidence="2" id="KW-1185">Reference proteome</keyword>
<dbReference type="PATRIC" id="fig|947033.5.peg.2365"/>
<organism evidence="1 2">
    <name type="scientific">Legionella steelei</name>
    <dbReference type="NCBI Taxonomy" id="947033"/>
    <lineage>
        <taxon>Bacteria</taxon>
        <taxon>Pseudomonadati</taxon>
        <taxon>Pseudomonadota</taxon>
        <taxon>Gammaproteobacteria</taxon>
        <taxon>Legionellales</taxon>
        <taxon>Legionellaceae</taxon>
        <taxon>Legionella</taxon>
    </lineage>
</organism>
<proteinExistence type="predicted"/>
<dbReference type="STRING" id="947033.Lste_2229"/>
<evidence type="ECO:0000313" key="2">
    <source>
        <dbReference type="Proteomes" id="UP000054926"/>
    </source>
</evidence>
<accession>A0A0W0ZIJ2</accession>
<reference evidence="1 2" key="1">
    <citation type="submission" date="2015-11" db="EMBL/GenBank/DDBJ databases">
        <title>Genomic analysis of 38 Legionella species identifies large and diverse effector repertoires.</title>
        <authorList>
            <person name="Burstein D."/>
            <person name="Amaro F."/>
            <person name="Zusman T."/>
            <person name="Lifshitz Z."/>
            <person name="Cohen O."/>
            <person name="Gilbert J.A."/>
            <person name="Pupko T."/>
            <person name="Shuman H.A."/>
            <person name="Segal G."/>
        </authorList>
    </citation>
    <scope>NUCLEOTIDE SEQUENCE [LARGE SCALE GENOMIC DNA]</scope>
    <source>
        <strain evidence="1 2">IMVS3376</strain>
    </source>
</reference>
<comment type="caution">
    <text evidence="1">The sequence shown here is derived from an EMBL/GenBank/DDBJ whole genome shotgun (WGS) entry which is preliminary data.</text>
</comment>
<dbReference type="AlphaFoldDB" id="A0A0W0ZIJ2"/>
<evidence type="ECO:0000313" key="1">
    <source>
        <dbReference type="EMBL" id="KTD69071.1"/>
    </source>
</evidence>
<dbReference type="EMBL" id="LNYY01000019">
    <property type="protein sequence ID" value="KTD69071.1"/>
    <property type="molecule type" value="Genomic_DNA"/>
</dbReference>
<name>A0A0W0ZIJ2_9GAMM</name>
<sequence>MGQVKVLLGTYPLSKICSTLKISHVQIKENISEVSNEFQFVEVHSPAVSADLSSEFDSHNDRCSIELCRSSGDKLTIHSLSPVHLSHIVTEFMR</sequence>
<dbReference type="Proteomes" id="UP000054926">
    <property type="component" value="Unassembled WGS sequence"/>
</dbReference>
<gene>
    <name evidence="1" type="ORF">Lste_2229</name>
</gene>
<protein>
    <submittedName>
        <fullName evidence="1">Uncharacterized protein</fullName>
    </submittedName>
</protein>